<feature type="region of interest" description="Disordered" evidence="1">
    <location>
        <begin position="50"/>
        <end position="75"/>
    </location>
</feature>
<dbReference type="NCBIfam" id="TIGR02605">
    <property type="entry name" value="CxxC_CxxC_SSSS"/>
    <property type="match status" value="1"/>
</dbReference>
<reference evidence="3" key="1">
    <citation type="submission" date="2014-02" db="EMBL/GenBank/DDBJ databases">
        <title>Expanding our view of genomic diversity in Candidatus Accumulibacter clades.</title>
        <authorList>
            <person name="Skennerton C.T."/>
            <person name="Barr J.J."/>
            <person name="Slater F.R."/>
            <person name="Bond P.L."/>
            <person name="Tyson G.W."/>
        </authorList>
    </citation>
    <scope>NUCLEOTIDE SEQUENCE [LARGE SCALE GENOMIC DNA]</scope>
</reference>
<accession>A0A011R284</accession>
<organism evidence="3 4">
    <name type="scientific">Accumulibacter regalis</name>
    <dbReference type="NCBI Taxonomy" id="522306"/>
    <lineage>
        <taxon>Bacteria</taxon>
        <taxon>Pseudomonadati</taxon>
        <taxon>Pseudomonadota</taxon>
        <taxon>Betaproteobacteria</taxon>
        <taxon>Candidatus Accumulibacter</taxon>
    </lineage>
</organism>
<sequence length="75" mass="7738">MPIYEYACSACGKEFEKLVRHSSPAAACPDCQSSDLRKKLSAFAALTGSTASANDLPGPCGSCGHPDGPGACRFQ</sequence>
<dbReference type="Gene3D" id="2.20.28.30">
    <property type="entry name" value="RNA polymerase ii, chain L"/>
    <property type="match status" value="1"/>
</dbReference>
<evidence type="ECO:0000259" key="2">
    <source>
        <dbReference type="SMART" id="SM00834"/>
    </source>
</evidence>
<evidence type="ECO:0000256" key="1">
    <source>
        <dbReference type="SAM" id="MobiDB-lite"/>
    </source>
</evidence>
<dbReference type="Proteomes" id="UP000022141">
    <property type="component" value="Unassembled WGS sequence"/>
</dbReference>
<evidence type="ECO:0000313" key="3">
    <source>
        <dbReference type="EMBL" id="EXI85309.1"/>
    </source>
</evidence>
<dbReference type="AlphaFoldDB" id="A0A011R284"/>
<dbReference type="PATRIC" id="fig|1454004.3.peg.3734"/>
<gene>
    <name evidence="3" type="ORF">AW11_03632</name>
</gene>
<dbReference type="EMBL" id="JEMY01000057">
    <property type="protein sequence ID" value="EXI85309.1"/>
    <property type="molecule type" value="Genomic_DNA"/>
</dbReference>
<comment type="caution">
    <text evidence="3">The sequence shown here is derived from an EMBL/GenBank/DDBJ whole genome shotgun (WGS) entry which is preliminary data.</text>
</comment>
<dbReference type="Pfam" id="PF09723">
    <property type="entry name" value="Zn_ribbon_8"/>
    <property type="match status" value="1"/>
</dbReference>
<proteinExistence type="predicted"/>
<feature type="domain" description="Putative regulatory protein FmdB zinc ribbon" evidence="2">
    <location>
        <begin position="1"/>
        <end position="41"/>
    </location>
</feature>
<dbReference type="InterPro" id="IPR013429">
    <property type="entry name" value="Regulatory_FmdB_Zinc_ribbon"/>
</dbReference>
<dbReference type="STRING" id="1454004.AW11_03632"/>
<dbReference type="SMART" id="SM00834">
    <property type="entry name" value="CxxC_CXXC_SSSS"/>
    <property type="match status" value="1"/>
</dbReference>
<name>A0A011R284_ACCRE</name>
<protein>
    <submittedName>
        <fullName evidence="3">Regulatory protein, FmdB family</fullName>
    </submittedName>
</protein>
<keyword evidence="4" id="KW-1185">Reference proteome</keyword>
<evidence type="ECO:0000313" key="4">
    <source>
        <dbReference type="Proteomes" id="UP000022141"/>
    </source>
</evidence>
<dbReference type="eggNOG" id="COG2331">
    <property type="taxonomic scope" value="Bacteria"/>
</dbReference>